<name>A0ABQ8SLA0_PERAM</name>
<dbReference type="Proteomes" id="UP001148838">
    <property type="component" value="Unassembled WGS sequence"/>
</dbReference>
<organism evidence="1 2">
    <name type="scientific">Periplaneta americana</name>
    <name type="common">American cockroach</name>
    <name type="synonym">Blatta americana</name>
    <dbReference type="NCBI Taxonomy" id="6978"/>
    <lineage>
        <taxon>Eukaryota</taxon>
        <taxon>Metazoa</taxon>
        <taxon>Ecdysozoa</taxon>
        <taxon>Arthropoda</taxon>
        <taxon>Hexapoda</taxon>
        <taxon>Insecta</taxon>
        <taxon>Pterygota</taxon>
        <taxon>Neoptera</taxon>
        <taxon>Polyneoptera</taxon>
        <taxon>Dictyoptera</taxon>
        <taxon>Blattodea</taxon>
        <taxon>Blattoidea</taxon>
        <taxon>Blattidae</taxon>
        <taxon>Blattinae</taxon>
        <taxon>Periplaneta</taxon>
    </lineage>
</organism>
<comment type="caution">
    <text evidence="1">The sequence shown here is derived from an EMBL/GenBank/DDBJ whole genome shotgun (WGS) entry which is preliminary data.</text>
</comment>
<evidence type="ECO:0000313" key="2">
    <source>
        <dbReference type="Proteomes" id="UP001148838"/>
    </source>
</evidence>
<gene>
    <name evidence="1" type="ORF">ANN_23058</name>
</gene>
<dbReference type="EMBL" id="JAJSOF020000025">
    <property type="protein sequence ID" value="KAJ4434496.1"/>
    <property type="molecule type" value="Genomic_DNA"/>
</dbReference>
<accession>A0ABQ8SLA0</accession>
<proteinExistence type="predicted"/>
<protein>
    <submittedName>
        <fullName evidence="1">Uncharacterized protein</fullName>
    </submittedName>
</protein>
<evidence type="ECO:0000313" key="1">
    <source>
        <dbReference type="EMBL" id="KAJ4434496.1"/>
    </source>
</evidence>
<sequence>MHQETAPHNFKTTCIGIFVLERGANMSGDLVHIKYKNSGNNSLNCRFPMSSSYEMGVMVRSLQLLRTSPPICEESSPIFRYR</sequence>
<keyword evidence="2" id="KW-1185">Reference proteome</keyword>
<reference evidence="1 2" key="1">
    <citation type="journal article" date="2022" name="Allergy">
        <title>Genome assembly and annotation of Periplaneta americana reveal a comprehensive cockroach allergen profile.</title>
        <authorList>
            <person name="Wang L."/>
            <person name="Xiong Q."/>
            <person name="Saelim N."/>
            <person name="Wang L."/>
            <person name="Nong W."/>
            <person name="Wan A.T."/>
            <person name="Shi M."/>
            <person name="Liu X."/>
            <person name="Cao Q."/>
            <person name="Hui J.H.L."/>
            <person name="Sookrung N."/>
            <person name="Leung T.F."/>
            <person name="Tungtrongchitr A."/>
            <person name="Tsui S.K.W."/>
        </authorList>
    </citation>
    <scope>NUCLEOTIDE SEQUENCE [LARGE SCALE GENOMIC DNA]</scope>
    <source>
        <strain evidence="1">PWHHKU_190912</strain>
    </source>
</reference>